<dbReference type="PATRIC" id="fig|265546.4.peg.8"/>
<reference evidence="1 2" key="1">
    <citation type="submission" date="2015-01" db="EMBL/GenBank/DDBJ databases">
        <title>Genome sequence of Anoxybacillus ayderensis strain AB04.</title>
        <authorList>
            <person name="Belduz A.O."/>
            <person name="Canakci S."/>
            <person name="Chan K.-G."/>
            <person name="Kahar U.M."/>
            <person name="Yaakob A.S."/>
            <person name="Chan C.S."/>
            <person name="Goh K.M."/>
        </authorList>
    </citation>
    <scope>NUCLEOTIDE SEQUENCE [LARGE SCALE GENOMIC DNA]</scope>
    <source>
        <strain evidence="1 2">AB04</strain>
    </source>
</reference>
<dbReference type="RefSeq" id="WP_021095645.1">
    <property type="nucleotide sequence ID" value="NZ_ANOC01000051.1"/>
</dbReference>
<accession>A0A7W0C233</accession>
<keyword evidence="2" id="KW-1185">Reference proteome</keyword>
<accession>A0A0D0H2Q9</accession>
<name>A0A0D0H2Q9_9BACL</name>
<protein>
    <submittedName>
        <fullName evidence="1">Uncharacterized protein</fullName>
    </submittedName>
</protein>
<evidence type="ECO:0000313" key="1">
    <source>
        <dbReference type="EMBL" id="KIP22326.1"/>
    </source>
</evidence>
<dbReference type="EMBL" id="JXTG01000001">
    <property type="protein sequence ID" value="KIP22326.1"/>
    <property type="molecule type" value="Genomic_DNA"/>
</dbReference>
<sequence>MKTLELQFMNEEGKTVRFSIDAPREDVTEAQISQAMDVIIAANVFPSSGGDLIAKKGARLIDTTVTQWTFA</sequence>
<evidence type="ECO:0000313" key="2">
    <source>
        <dbReference type="Proteomes" id="UP000032047"/>
    </source>
</evidence>
<dbReference type="Proteomes" id="UP000032047">
    <property type="component" value="Unassembled WGS sequence"/>
</dbReference>
<dbReference type="Pfam" id="PF11148">
    <property type="entry name" value="DUF2922"/>
    <property type="match status" value="1"/>
</dbReference>
<dbReference type="InterPro" id="IPR021321">
    <property type="entry name" value="DUF2922"/>
</dbReference>
<gene>
    <name evidence="1" type="ORF">JV16_00006</name>
</gene>
<dbReference type="AlphaFoldDB" id="A0A0D0H2Q9"/>
<proteinExistence type="predicted"/>
<comment type="caution">
    <text evidence="1">The sequence shown here is derived from an EMBL/GenBank/DDBJ whole genome shotgun (WGS) entry which is preliminary data.</text>
</comment>
<organism evidence="1 2">
    <name type="scientific">Anoxybacillus ayderensis</name>
    <dbReference type="NCBI Taxonomy" id="265546"/>
    <lineage>
        <taxon>Bacteria</taxon>
        <taxon>Bacillati</taxon>
        <taxon>Bacillota</taxon>
        <taxon>Bacilli</taxon>
        <taxon>Bacillales</taxon>
        <taxon>Anoxybacillaceae</taxon>
        <taxon>Anoxybacillus</taxon>
    </lineage>
</organism>